<evidence type="ECO:0000256" key="1">
    <source>
        <dbReference type="SAM" id="Coils"/>
    </source>
</evidence>
<dbReference type="EMBL" id="LAZR01001567">
    <property type="protein sequence ID" value="KKN42629.1"/>
    <property type="molecule type" value="Genomic_DNA"/>
</dbReference>
<sequence>MTDEINGEDKGNKSEREIEKIDKEFLSKAKNSRDIIDKTLRNVESTIENLSETFTNGEEEEKAEELKQSEKEEGISEKLKETRIILDRILKKIEEREEYLAALQETISQLDERYNRKTNETKSLEERFTITKESKDNLDDEYKELLRNNEQLIRTYESRQVDLIVLTDSVKEKIALQDELRNKIAKLNQDFRENEVSLEKQREES</sequence>
<keyword evidence="1" id="KW-0175">Coiled coil</keyword>
<comment type="caution">
    <text evidence="3">The sequence shown here is derived from an EMBL/GenBank/DDBJ whole genome shotgun (WGS) entry which is preliminary data.</text>
</comment>
<feature type="non-terminal residue" evidence="3">
    <location>
        <position position="205"/>
    </location>
</feature>
<protein>
    <submittedName>
        <fullName evidence="3">Uncharacterized protein</fullName>
    </submittedName>
</protein>
<feature type="compositionally biased region" description="Basic and acidic residues" evidence="2">
    <location>
        <begin position="64"/>
        <end position="74"/>
    </location>
</feature>
<feature type="coiled-coil region" evidence="1">
    <location>
        <begin position="86"/>
        <end position="204"/>
    </location>
</feature>
<accession>A0A0F9QJG1</accession>
<evidence type="ECO:0000313" key="3">
    <source>
        <dbReference type="EMBL" id="KKN42629.1"/>
    </source>
</evidence>
<feature type="region of interest" description="Disordered" evidence="2">
    <location>
        <begin position="51"/>
        <end position="74"/>
    </location>
</feature>
<reference evidence="3" key="1">
    <citation type="journal article" date="2015" name="Nature">
        <title>Complex archaea that bridge the gap between prokaryotes and eukaryotes.</title>
        <authorList>
            <person name="Spang A."/>
            <person name="Saw J.H."/>
            <person name="Jorgensen S.L."/>
            <person name="Zaremba-Niedzwiedzka K."/>
            <person name="Martijn J."/>
            <person name="Lind A.E."/>
            <person name="van Eijk R."/>
            <person name="Schleper C."/>
            <person name="Guy L."/>
            <person name="Ettema T.J."/>
        </authorList>
    </citation>
    <scope>NUCLEOTIDE SEQUENCE</scope>
</reference>
<dbReference type="AlphaFoldDB" id="A0A0F9QJG1"/>
<gene>
    <name evidence="3" type="ORF">LCGC14_0711200</name>
</gene>
<name>A0A0F9QJG1_9ZZZZ</name>
<evidence type="ECO:0000256" key="2">
    <source>
        <dbReference type="SAM" id="MobiDB-lite"/>
    </source>
</evidence>
<organism evidence="3">
    <name type="scientific">marine sediment metagenome</name>
    <dbReference type="NCBI Taxonomy" id="412755"/>
    <lineage>
        <taxon>unclassified sequences</taxon>
        <taxon>metagenomes</taxon>
        <taxon>ecological metagenomes</taxon>
    </lineage>
</organism>
<proteinExistence type="predicted"/>